<dbReference type="EMBL" id="OGUS01000141">
    <property type="protein sequence ID" value="SPC21789.1"/>
    <property type="molecule type" value="Genomic_DNA"/>
</dbReference>
<comment type="caution">
    <text evidence="2">The sequence shown here is derived from an EMBL/GenBank/DDBJ whole genome shotgun (WGS) entry which is preliminary data.</text>
</comment>
<feature type="region of interest" description="Disordered" evidence="1">
    <location>
        <begin position="350"/>
        <end position="379"/>
    </location>
</feature>
<organism evidence="2">
    <name type="scientific">Cupriavidus oxalaticus</name>
    <dbReference type="NCBI Taxonomy" id="96344"/>
    <lineage>
        <taxon>Bacteria</taxon>
        <taxon>Pseudomonadati</taxon>
        <taxon>Pseudomonadota</taxon>
        <taxon>Betaproteobacteria</taxon>
        <taxon>Burkholderiales</taxon>
        <taxon>Burkholderiaceae</taxon>
        <taxon>Cupriavidus</taxon>
    </lineage>
</organism>
<feature type="compositionally biased region" description="Low complexity" evidence="1">
    <location>
        <begin position="189"/>
        <end position="208"/>
    </location>
</feature>
<accession>A0A375GG98</accession>
<evidence type="ECO:0000313" key="2">
    <source>
        <dbReference type="EMBL" id="SPC21789.1"/>
    </source>
</evidence>
<feature type="compositionally biased region" description="Basic residues" evidence="1">
    <location>
        <begin position="369"/>
        <end position="379"/>
    </location>
</feature>
<name>A0A375GG98_9BURK</name>
<evidence type="ECO:0000256" key="1">
    <source>
        <dbReference type="SAM" id="MobiDB-lite"/>
    </source>
</evidence>
<proteinExistence type="predicted"/>
<dbReference type="Proteomes" id="UP000256862">
    <property type="component" value="Plasmid CO2235_mp"/>
</dbReference>
<dbReference type="AlphaFoldDB" id="A0A375GG98"/>
<sequence>MTALPRRVPMRTLRVVHGSGIRNTVERVLASSETMHSGRMVTPRPASTRLRAASGPLIVNLGCTTRPISRAARLTSDISVVFGCMAMNGSRIRSAKATSGCSPSVWPCGTSATSRSTRYGRLSSGSSSISGLTIYTARSTSPATTERTRLVLASCFSSSSTSGKLRENSPISRARYWMMTAPVVPTVTWPRTPSENSPSSRRMSSRFSNSRRRWRARTSPAALGATPLGLRSNNCTPAMSSRSWMRLVAAEAAMFSRMAARRIWRSSTTVRNSRRVNRSTRRVRPCTLSVLMVSPSVLEPVCRRVRLRMLRSSIVLRARESHREYTVMPCEHARLPRPGGGTLALTVRNRGPPRIDSPNACGESGHHASACRHRRGTHQ</sequence>
<reference evidence="2" key="1">
    <citation type="submission" date="2018-01" db="EMBL/GenBank/DDBJ databases">
        <authorList>
            <person name="Clerissi C."/>
        </authorList>
    </citation>
    <scope>NUCLEOTIDE SEQUENCE</scope>
    <source>
        <strain evidence="2">Cupriavidus oxalaticus LMG 2235</strain>
    </source>
</reference>
<feature type="region of interest" description="Disordered" evidence="1">
    <location>
        <begin position="189"/>
        <end position="218"/>
    </location>
</feature>
<protein>
    <submittedName>
        <fullName evidence="2">Uncharacterized protein</fullName>
    </submittedName>
</protein>
<gene>
    <name evidence="2" type="ORF">CO2235_MP60105</name>
</gene>